<reference evidence="2 3" key="1">
    <citation type="submission" date="2017-03" db="EMBL/GenBank/DDBJ databases">
        <title>Genomic and clinical evidence uncovers the enterohepatic species Helicobacter valdiviensis as a potential human intestinal pathogen.</title>
        <authorList>
            <person name="Fresia P."/>
            <person name="Jara R."/>
            <person name="Sierra R."/>
            <person name="Ferres I."/>
            <person name="Greif G."/>
            <person name="Iraola G."/>
            <person name="Collado L."/>
        </authorList>
    </citation>
    <scope>NUCLEOTIDE SEQUENCE [LARGE SCALE GENOMIC DNA]</scope>
    <source>
        <strain evidence="2 3">WBE14</strain>
    </source>
</reference>
<sequence>MIILLVYLMDILGTIRFLLLLLLAIIPLIVIVSWANNLELFEEFKKHFKKFVFIYFLSLAVFTLIPSNKTRMLMLGAYVGQVGIQTFKNSDIGSKALLLLEQKLDEALKNDTKETK</sequence>
<organism evidence="2 3">
    <name type="scientific">Helicobacter valdiviensis</name>
    <dbReference type="NCBI Taxonomy" id="1458358"/>
    <lineage>
        <taxon>Bacteria</taxon>
        <taxon>Pseudomonadati</taxon>
        <taxon>Campylobacterota</taxon>
        <taxon>Epsilonproteobacteria</taxon>
        <taxon>Campylobacterales</taxon>
        <taxon>Helicobacteraceae</taxon>
        <taxon>Helicobacter</taxon>
    </lineage>
</organism>
<evidence type="ECO:0000256" key="1">
    <source>
        <dbReference type="SAM" id="Phobius"/>
    </source>
</evidence>
<evidence type="ECO:0000313" key="3">
    <source>
        <dbReference type="Proteomes" id="UP000249746"/>
    </source>
</evidence>
<dbReference type="EMBL" id="NBIU01000023">
    <property type="protein sequence ID" value="PZT47706.1"/>
    <property type="molecule type" value="Genomic_DNA"/>
</dbReference>
<keyword evidence="1" id="KW-1133">Transmembrane helix</keyword>
<proteinExistence type="predicted"/>
<dbReference type="RefSeq" id="WP_111230196.1">
    <property type="nucleotide sequence ID" value="NZ_NBIU01000023.1"/>
</dbReference>
<feature type="transmembrane region" description="Helical" evidence="1">
    <location>
        <begin position="47"/>
        <end position="65"/>
    </location>
</feature>
<dbReference type="Proteomes" id="UP000249746">
    <property type="component" value="Unassembled WGS sequence"/>
</dbReference>
<feature type="transmembrane region" description="Helical" evidence="1">
    <location>
        <begin position="12"/>
        <end position="35"/>
    </location>
</feature>
<keyword evidence="1" id="KW-0472">Membrane</keyword>
<gene>
    <name evidence="2" type="ORF">B6S12_07545</name>
</gene>
<evidence type="ECO:0000313" key="2">
    <source>
        <dbReference type="EMBL" id="PZT47706.1"/>
    </source>
</evidence>
<comment type="caution">
    <text evidence="2">The sequence shown here is derived from an EMBL/GenBank/DDBJ whole genome shotgun (WGS) entry which is preliminary data.</text>
</comment>
<keyword evidence="3" id="KW-1185">Reference proteome</keyword>
<protein>
    <submittedName>
        <fullName evidence="2">Uncharacterized protein</fullName>
    </submittedName>
</protein>
<name>A0A2W6NJZ8_9HELI</name>
<dbReference type="AlphaFoldDB" id="A0A2W6NJZ8"/>
<keyword evidence="1" id="KW-0812">Transmembrane</keyword>
<accession>A0A2W6NJZ8</accession>